<evidence type="ECO:0000313" key="8">
    <source>
        <dbReference type="EMBL" id="KAK5780333.1"/>
    </source>
</evidence>
<gene>
    <name evidence="8" type="ORF">RI543_002089</name>
</gene>
<feature type="compositionally biased region" description="Acidic residues" evidence="6">
    <location>
        <begin position="369"/>
        <end position="383"/>
    </location>
</feature>
<dbReference type="GO" id="GO:0005634">
    <property type="term" value="C:nucleus"/>
    <property type="evidence" value="ECO:0007669"/>
    <property type="project" value="UniProtKB-SubCell"/>
</dbReference>
<feature type="region of interest" description="Disordered" evidence="6">
    <location>
        <begin position="268"/>
        <end position="480"/>
    </location>
</feature>
<evidence type="ECO:0000256" key="4">
    <source>
        <dbReference type="ARBA" id="ARBA00023242"/>
    </source>
</evidence>
<feature type="compositionally biased region" description="Low complexity" evidence="6">
    <location>
        <begin position="384"/>
        <end position="394"/>
    </location>
</feature>
<dbReference type="GO" id="GO:0006270">
    <property type="term" value="P:DNA replication initiation"/>
    <property type="evidence" value="ECO:0007669"/>
    <property type="project" value="TreeGrafter"/>
</dbReference>
<keyword evidence="4 5" id="KW-0539">Nucleus</keyword>
<feature type="region of interest" description="Disordered" evidence="6">
    <location>
        <begin position="506"/>
        <end position="527"/>
    </location>
</feature>
<feature type="compositionally biased region" description="Basic and acidic residues" evidence="6">
    <location>
        <begin position="201"/>
        <end position="218"/>
    </location>
</feature>
<dbReference type="Pfam" id="PF01426">
    <property type="entry name" value="BAH"/>
    <property type="match status" value="1"/>
</dbReference>
<feature type="compositionally biased region" description="Basic and acidic residues" evidence="6">
    <location>
        <begin position="341"/>
        <end position="352"/>
    </location>
</feature>
<dbReference type="InterPro" id="IPR043151">
    <property type="entry name" value="BAH_sf"/>
</dbReference>
<dbReference type="GO" id="GO:0016887">
    <property type="term" value="F:ATP hydrolysis activity"/>
    <property type="evidence" value="ECO:0007669"/>
    <property type="project" value="InterPro"/>
</dbReference>
<evidence type="ECO:0000313" key="9">
    <source>
        <dbReference type="Proteomes" id="UP001306508"/>
    </source>
</evidence>
<dbReference type="GO" id="GO:0005694">
    <property type="term" value="C:chromosome"/>
    <property type="evidence" value="ECO:0007669"/>
    <property type="project" value="UniProtKB-ARBA"/>
</dbReference>
<feature type="domain" description="BAH" evidence="7">
    <location>
        <begin position="48"/>
        <end position="189"/>
    </location>
</feature>
<evidence type="ECO:0000256" key="2">
    <source>
        <dbReference type="ARBA" id="ARBA00008398"/>
    </source>
</evidence>
<keyword evidence="5" id="KW-0547">Nucleotide-binding</keyword>
<feature type="compositionally biased region" description="Polar residues" evidence="6">
    <location>
        <begin position="313"/>
        <end position="325"/>
    </location>
</feature>
<comment type="function">
    <text evidence="5">Component of the origin recognition complex (ORC) that binds origins of replication. DNA-binding is ATP-dependent, however specific DNA sequences that define origins of replication have not been identified so far. ORC is required to assemble the pre-replication complex necessary to initiate DNA replication.</text>
</comment>
<feature type="compositionally biased region" description="Polar residues" evidence="6">
    <location>
        <begin position="451"/>
        <end position="461"/>
    </location>
</feature>
<dbReference type="InterPro" id="IPR003959">
    <property type="entry name" value="ATPase_AAA_core"/>
</dbReference>
<evidence type="ECO:0000256" key="6">
    <source>
        <dbReference type="SAM" id="MobiDB-lite"/>
    </source>
</evidence>
<dbReference type="PANTHER" id="PTHR10763:SF23">
    <property type="entry name" value="ORIGIN RECOGNITION COMPLEX SUBUNIT 1"/>
    <property type="match status" value="1"/>
</dbReference>
<dbReference type="GO" id="GO:0033314">
    <property type="term" value="P:mitotic DNA replication checkpoint signaling"/>
    <property type="evidence" value="ECO:0007669"/>
    <property type="project" value="TreeGrafter"/>
</dbReference>
<organism evidence="8 9">
    <name type="scientific">Arxiozyma heterogenica</name>
    <dbReference type="NCBI Taxonomy" id="278026"/>
    <lineage>
        <taxon>Eukaryota</taxon>
        <taxon>Fungi</taxon>
        <taxon>Dikarya</taxon>
        <taxon>Ascomycota</taxon>
        <taxon>Saccharomycotina</taxon>
        <taxon>Saccharomycetes</taxon>
        <taxon>Saccharomycetales</taxon>
        <taxon>Saccharomycetaceae</taxon>
        <taxon>Arxiozyma</taxon>
    </lineage>
</organism>
<evidence type="ECO:0000259" key="7">
    <source>
        <dbReference type="PROSITE" id="PS51038"/>
    </source>
</evidence>
<keyword evidence="9" id="KW-1185">Reference proteome</keyword>
<dbReference type="GO" id="GO:0003688">
    <property type="term" value="F:DNA replication origin binding"/>
    <property type="evidence" value="ECO:0007669"/>
    <property type="project" value="TreeGrafter"/>
</dbReference>
<dbReference type="CDD" id="cd04720">
    <property type="entry name" value="BAH_Orc1p_Yeast"/>
    <property type="match status" value="1"/>
</dbReference>
<accession>A0AAN7WN88</accession>
<keyword evidence="5" id="KW-0235">DNA replication</keyword>
<feature type="region of interest" description="Disordered" evidence="6">
    <location>
        <begin position="201"/>
        <end position="246"/>
    </location>
</feature>
<dbReference type="SMART" id="SM00439">
    <property type="entry name" value="BAH"/>
    <property type="match status" value="1"/>
</dbReference>
<evidence type="ECO:0000256" key="5">
    <source>
        <dbReference type="RuleBase" id="RU365058"/>
    </source>
</evidence>
<comment type="subunit">
    <text evidence="5">ORC is composed of six subunits.</text>
</comment>
<dbReference type="AlphaFoldDB" id="A0AAN7WN88"/>
<comment type="subcellular location">
    <subcellularLocation>
        <location evidence="1 5">Nucleus</location>
    </subcellularLocation>
</comment>
<dbReference type="SUPFAM" id="SSF82061">
    <property type="entry name" value="BAH domain"/>
    <property type="match status" value="1"/>
</dbReference>
<feature type="compositionally biased region" description="Low complexity" evidence="6">
    <location>
        <begin position="272"/>
        <end position="287"/>
    </location>
</feature>
<dbReference type="Gene3D" id="3.40.50.300">
    <property type="entry name" value="P-loop containing nucleotide triphosphate hydrolases"/>
    <property type="match status" value="1"/>
</dbReference>
<feature type="compositionally biased region" description="Polar residues" evidence="6">
    <location>
        <begin position="469"/>
        <end position="480"/>
    </location>
</feature>
<keyword evidence="5" id="KW-0067">ATP-binding</keyword>
<dbReference type="Gene3D" id="2.30.30.490">
    <property type="match status" value="1"/>
</dbReference>
<dbReference type="InterPro" id="IPR050311">
    <property type="entry name" value="ORC1/CDC6"/>
</dbReference>
<comment type="similarity">
    <text evidence="2 5">Belongs to the ORC1 family.</text>
</comment>
<dbReference type="PANTHER" id="PTHR10763">
    <property type="entry name" value="CELL DIVISION CONTROL PROTEIN 6-RELATED"/>
    <property type="match status" value="1"/>
</dbReference>
<feature type="compositionally biased region" description="Basic residues" evidence="6">
    <location>
        <begin position="422"/>
        <end position="434"/>
    </location>
</feature>
<dbReference type="Pfam" id="PF00004">
    <property type="entry name" value="AAA"/>
    <property type="match status" value="1"/>
</dbReference>
<dbReference type="GO" id="GO:0003682">
    <property type="term" value="F:chromatin binding"/>
    <property type="evidence" value="ECO:0007669"/>
    <property type="project" value="InterPro"/>
</dbReference>
<dbReference type="InterPro" id="IPR001025">
    <property type="entry name" value="BAH_dom"/>
</dbReference>
<dbReference type="InterPro" id="IPR027417">
    <property type="entry name" value="P-loop_NTPase"/>
</dbReference>
<dbReference type="GO" id="GO:0005524">
    <property type="term" value="F:ATP binding"/>
    <property type="evidence" value="ECO:0007669"/>
    <property type="project" value="UniProtKB-KW"/>
</dbReference>
<dbReference type="PROSITE" id="PS51038">
    <property type="entry name" value="BAH"/>
    <property type="match status" value="1"/>
</dbReference>
<dbReference type="Gene3D" id="1.10.8.60">
    <property type="match status" value="1"/>
</dbReference>
<evidence type="ECO:0000256" key="1">
    <source>
        <dbReference type="ARBA" id="ARBA00004123"/>
    </source>
</evidence>
<keyword evidence="3 5" id="KW-0238">DNA-binding</keyword>
<feature type="compositionally biased region" description="Low complexity" evidence="6">
    <location>
        <begin position="516"/>
        <end position="527"/>
    </location>
</feature>
<name>A0AAN7WN88_9SACH</name>
<sequence length="1042" mass="119796">MATSHKDLEGWQVITTDEHGNITTGSRRRSRKGGAIENVYIQRISDGLSFGRGNSVVMHDEVTKTYSIYLIHEIRQNTLNNLIEIWAFSYLRWFELNPTKYYTQFDPLMLKKGLSNEELKDIFFKGINLNEIYLTAELSEIWLKDFIDIANVVTKAEYDKIPKDKLAEDKDFFIRYICEPTAESFVSMDINKEVKRIKMMEPKSSEEHLKKMTVRIEKPSSSTSRKVPSSSAPSSNTHAVTQSRLQLKERLVEPDIKDEWSSSEVPASFILNKTTPPKNSSPTSNSSITQNKPVMGQQQPQQQKLFTEDSDSDSNYPNKNTSLSKSGEIKDKAEANTNVDQKLKEEAEKEEKEKEEEEKKEEELTSPSENEEDSFVVADDAELVSDSSSSSSHLPDSEEEERLERVHRKRSALRKELYGPKRKERKLSKNKPQKKVISESDSEEDTPLRKITSQPQPSSPLEKSKSIIPESTHTQGDNSMELATQETKQLSVDLNKLKDKYARLKSKFENNSKDPSQNFSSNISENSNDSNITLKSLDIAALETKIKPTVPNNQRTPTIFSTLKKQKDISDDKSIIQVIQDFVSLPARSKEFARCYLEIFDSLRKNESKALYINGRSGNGKSSIVNRLIHELEKSSDYKELSIFNTAILNRRTMCDSLYKYVWDKLSDHKDEFLSPDAIECSLEFFFASIDKNRKRHSIIVLDDLDLLCNENPNLLFKFFSWTTFPNSKLIVIAVGQNPDLIKQSLGKHVLSKINYHHIPFENYSDKELSKIVEYHLRNLKDNYKYKIYQDTKTLDIIFEKIQINKDEENNNSNNSKSISKVINTYMDDKTITEACKKICLTNNDAGSAVRIIENASDYVIDEYIKEQNIFLKSNKEFSLSDLPNEKEIDLNAILKSLDQTNIVIDDEQYKKLSYIEKLFLFSCSLCVSEKMTYFLETEEIYDKMIQLVNNNKENSFIANILQTLIIDSDNTPRAGAKEPHNYSKEIFEVLNWNKIIHHLVSLKFLVVTKEDTKNVNQAKTIKINMPISALFYNSNLSTINV</sequence>
<proteinExistence type="inferred from homology"/>
<dbReference type="SUPFAM" id="SSF52540">
    <property type="entry name" value="P-loop containing nucleoside triphosphate hydrolases"/>
    <property type="match status" value="1"/>
</dbReference>
<dbReference type="EMBL" id="JAWIZZ010000041">
    <property type="protein sequence ID" value="KAK5780333.1"/>
    <property type="molecule type" value="Genomic_DNA"/>
</dbReference>
<evidence type="ECO:0000256" key="3">
    <source>
        <dbReference type="ARBA" id="ARBA00023125"/>
    </source>
</evidence>
<feature type="compositionally biased region" description="Low complexity" evidence="6">
    <location>
        <begin position="219"/>
        <end position="235"/>
    </location>
</feature>
<reference evidence="9" key="1">
    <citation type="submission" date="2023-07" db="EMBL/GenBank/DDBJ databases">
        <title>A draft genome of Kazachstania heterogenica Y-27499.</title>
        <authorList>
            <person name="Donic C."/>
            <person name="Kralova J.S."/>
            <person name="Fidel L."/>
            <person name="Ben-Dor S."/>
            <person name="Jung S."/>
        </authorList>
    </citation>
    <scope>NUCLEOTIDE SEQUENCE [LARGE SCALE GENOMIC DNA]</scope>
    <source>
        <strain evidence="9">Y27499</strain>
    </source>
</reference>
<feature type="compositionally biased region" description="Polar residues" evidence="6">
    <location>
        <begin position="236"/>
        <end position="245"/>
    </location>
</feature>
<protein>
    <recommendedName>
        <fullName evidence="5">Origin recognition complex subunit 1</fullName>
    </recommendedName>
</protein>
<dbReference type="Proteomes" id="UP001306508">
    <property type="component" value="Unassembled WGS sequence"/>
</dbReference>
<comment type="caution">
    <text evidence="8">The sequence shown here is derived from an EMBL/GenBank/DDBJ whole genome shotgun (WGS) entry which is preliminary data.</text>
</comment>